<evidence type="ECO:0000256" key="1">
    <source>
        <dbReference type="SAM" id="MobiDB-lite"/>
    </source>
</evidence>
<evidence type="ECO:0000313" key="3">
    <source>
        <dbReference type="EMBL" id="QDV35822.1"/>
    </source>
</evidence>
<dbReference type="RefSeq" id="WP_145271669.1">
    <property type="nucleotide sequence ID" value="NZ_CP036426.1"/>
</dbReference>
<keyword evidence="4" id="KW-1185">Reference proteome</keyword>
<dbReference type="KEGG" id="tpla:ElP_37300"/>
<name>A0A518H4Q8_9BACT</name>
<proteinExistence type="predicted"/>
<dbReference type="EMBL" id="CP036426">
    <property type="protein sequence ID" value="QDV35822.1"/>
    <property type="molecule type" value="Genomic_DNA"/>
</dbReference>
<keyword evidence="2" id="KW-1133">Transmembrane helix</keyword>
<sequence length="130" mass="13716">MDAMNFETFAQATNWGLPLSGSALQVGLVYLVGAVTALTCFVAADRAEGRLQAPVDEAHPGDGEPTREPAEARGRSLDDPGDPRDEDGRGSLSRMSLTAEDPSARDPRAELSRLGLLMPSVDDPGRRGPA</sequence>
<evidence type="ECO:0000313" key="4">
    <source>
        <dbReference type="Proteomes" id="UP000317835"/>
    </source>
</evidence>
<keyword evidence="2" id="KW-0812">Transmembrane</keyword>
<gene>
    <name evidence="3" type="ORF">ElP_37300</name>
</gene>
<feature type="compositionally biased region" description="Basic and acidic residues" evidence="1">
    <location>
        <begin position="102"/>
        <end position="111"/>
    </location>
</feature>
<feature type="compositionally biased region" description="Basic and acidic residues" evidence="1">
    <location>
        <begin position="56"/>
        <end position="89"/>
    </location>
</feature>
<accession>A0A518H4Q8</accession>
<organism evidence="3 4">
    <name type="scientific">Tautonia plasticadhaerens</name>
    <dbReference type="NCBI Taxonomy" id="2527974"/>
    <lineage>
        <taxon>Bacteria</taxon>
        <taxon>Pseudomonadati</taxon>
        <taxon>Planctomycetota</taxon>
        <taxon>Planctomycetia</taxon>
        <taxon>Isosphaerales</taxon>
        <taxon>Isosphaeraceae</taxon>
        <taxon>Tautonia</taxon>
    </lineage>
</organism>
<protein>
    <submittedName>
        <fullName evidence="3">Uncharacterized protein</fullName>
    </submittedName>
</protein>
<feature type="transmembrane region" description="Helical" evidence="2">
    <location>
        <begin position="23"/>
        <end position="44"/>
    </location>
</feature>
<dbReference type="AlphaFoldDB" id="A0A518H4Q8"/>
<keyword evidence="2" id="KW-0472">Membrane</keyword>
<evidence type="ECO:0000256" key="2">
    <source>
        <dbReference type="SAM" id="Phobius"/>
    </source>
</evidence>
<reference evidence="3 4" key="1">
    <citation type="submission" date="2019-02" db="EMBL/GenBank/DDBJ databases">
        <title>Deep-cultivation of Planctomycetes and their phenomic and genomic characterization uncovers novel biology.</title>
        <authorList>
            <person name="Wiegand S."/>
            <person name="Jogler M."/>
            <person name="Boedeker C."/>
            <person name="Pinto D."/>
            <person name="Vollmers J."/>
            <person name="Rivas-Marin E."/>
            <person name="Kohn T."/>
            <person name="Peeters S.H."/>
            <person name="Heuer A."/>
            <person name="Rast P."/>
            <person name="Oberbeckmann S."/>
            <person name="Bunk B."/>
            <person name="Jeske O."/>
            <person name="Meyerdierks A."/>
            <person name="Storesund J.E."/>
            <person name="Kallscheuer N."/>
            <person name="Luecker S."/>
            <person name="Lage O.M."/>
            <person name="Pohl T."/>
            <person name="Merkel B.J."/>
            <person name="Hornburger P."/>
            <person name="Mueller R.-W."/>
            <person name="Bruemmer F."/>
            <person name="Labrenz M."/>
            <person name="Spormann A.M."/>
            <person name="Op den Camp H."/>
            <person name="Overmann J."/>
            <person name="Amann R."/>
            <person name="Jetten M.S.M."/>
            <person name="Mascher T."/>
            <person name="Medema M.H."/>
            <person name="Devos D.P."/>
            <person name="Kaster A.-K."/>
            <person name="Ovreas L."/>
            <person name="Rohde M."/>
            <person name="Galperin M.Y."/>
            <person name="Jogler C."/>
        </authorList>
    </citation>
    <scope>NUCLEOTIDE SEQUENCE [LARGE SCALE GENOMIC DNA]</scope>
    <source>
        <strain evidence="3 4">ElP</strain>
    </source>
</reference>
<feature type="region of interest" description="Disordered" evidence="1">
    <location>
        <begin position="52"/>
        <end position="130"/>
    </location>
</feature>
<dbReference type="Proteomes" id="UP000317835">
    <property type="component" value="Chromosome"/>
</dbReference>